<reference evidence="2" key="1">
    <citation type="journal article" date="2015" name="Nature">
        <title>Complex archaea that bridge the gap between prokaryotes and eukaryotes.</title>
        <authorList>
            <person name="Spang A."/>
            <person name="Saw J.H."/>
            <person name="Jorgensen S.L."/>
            <person name="Zaremba-Niedzwiedzka K."/>
            <person name="Martijn J."/>
            <person name="Lind A.E."/>
            <person name="van Eijk R."/>
            <person name="Schleper C."/>
            <person name="Guy L."/>
            <person name="Ettema T.J."/>
        </authorList>
    </citation>
    <scope>NUCLEOTIDE SEQUENCE</scope>
</reference>
<accession>A0A0F9KER3</accession>
<protein>
    <submittedName>
        <fullName evidence="2">Uncharacterized protein</fullName>
    </submittedName>
</protein>
<feature type="compositionally biased region" description="Basic and acidic residues" evidence="1">
    <location>
        <begin position="183"/>
        <end position="199"/>
    </location>
</feature>
<comment type="caution">
    <text evidence="2">The sequence shown here is derived from an EMBL/GenBank/DDBJ whole genome shotgun (WGS) entry which is preliminary data.</text>
</comment>
<evidence type="ECO:0000313" key="2">
    <source>
        <dbReference type="EMBL" id="KKM80739.1"/>
    </source>
</evidence>
<feature type="region of interest" description="Disordered" evidence="1">
    <location>
        <begin position="178"/>
        <end position="203"/>
    </location>
</feature>
<sequence length="233" mass="27400">MAVKEIVEEKKLLTENDIDFIEKIHQRNHNFKVGELESKYSNNLKLLKREKAKLIESDDFDIENIDYIEDLLRIAHDLHEVIISPFDHAIYLSILKKIDREDKPKKKRILILPENPFNRILKLVNPDIVIPKRLIIKPEDKPKLISDAELARRSPADQSYSKKASAKKTYEITWEDDFDEKPEDDKKWKEGDDEKEITSFEKSTTNLPKNLIKDVPVEKSEVEEDIENILNEI</sequence>
<dbReference type="AlphaFoldDB" id="A0A0F9KER3"/>
<proteinExistence type="predicted"/>
<organism evidence="2">
    <name type="scientific">marine sediment metagenome</name>
    <dbReference type="NCBI Taxonomy" id="412755"/>
    <lineage>
        <taxon>unclassified sequences</taxon>
        <taxon>metagenomes</taxon>
        <taxon>ecological metagenomes</taxon>
    </lineage>
</organism>
<evidence type="ECO:0000256" key="1">
    <source>
        <dbReference type="SAM" id="MobiDB-lite"/>
    </source>
</evidence>
<name>A0A0F9KER3_9ZZZZ</name>
<gene>
    <name evidence="2" type="ORF">LCGC14_1336800</name>
</gene>
<dbReference type="EMBL" id="LAZR01008135">
    <property type="protein sequence ID" value="KKM80739.1"/>
    <property type="molecule type" value="Genomic_DNA"/>
</dbReference>